<evidence type="ECO:0000313" key="2">
    <source>
        <dbReference type="EMBL" id="SEG72742.1"/>
    </source>
</evidence>
<name>A0A1H6CIJ9_9HYPH</name>
<dbReference type="PANTHER" id="PTHR33376:SF2">
    <property type="entry name" value="DICARBOXYLATE-BINDING PERIPLASMIC PROTEIN"/>
    <property type="match status" value="1"/>
</dbReference>
<dbReference type="PANTHER" id="PTHR33376">
    <property type="match status" value="1"/>
</dbReference>
<dbReference type="EMBL" id="FNUY01000010">
    <property type="protein sequence ID" value="SEG72742.1"/>
    <property type="molecule type" value="Genomic_DNA"/>
</dbReference>
<dbReference type="OrthoDB" id="9803763at2"/>
<sequence>MIDLKIGRRGLLGGALLGGAAAAIGAPGIARAQAKNLKIATIALNNSPWHKALLRFKEVVETDSKGRYTISVYTDGQLGDINQLLSAMQLGTVEFSYFGLSSISYVRGGEALNVLYVPYLFKSGEWGEKIINTDPQFQEMFSKIGETAGVRVFGAWGQRSSRAIQSTKGPILKPEDVKGMRLRIPPIPMLRAMFDRLGVQSTPLGMLEIYSALSRGTVDGQDNGFDLAIPPRFHEAAKFWSATDHVNELVGFFVSERFWRGLSSEDREVFKKASREAGAVTTALTSKLDTDAIEILKAAGVTYVVPDRDAFRKAVAGVEVELEGKMWPAGLVERLRKLQEA</sequence>
<dbReference type="AlphaFoldDB" id="A0A1H6CIJ9"/>
<accession>A0A1H6CIJ9</accession>
<dbReference type="Gene3D" id="3.40.190.170">
    <property type="entry name" value="Bacterial extracellular solute-binding protein, family 7"/>
    <property type="match status" value="1"/>
</dbReference>
<dbReference type="InterPro" id="IPR006311">
    <property type="entry name" value="TAT_signal"/>
</dbReference>
<dbReference type="Proteomes" id="UP000236743">
    <property type="component" value="Unassembled WGS sequence"/>
</dbReference>
<dbReference type="NCBIfam" id="NF037995">
    <property type="entry name" value="TRAP_S1"/>
    <property type="match status" value="1"/>
</dbReference>
<dbReference type="Pfam" id="PF03480">
    <property type="entry name" value="DctP"/>
    <property type="match status" value="1"/>
</dbReference>
<dbReference type="InterPro" id="IPR038404">
    <property type="entry name" value="TRAP_DctP_sf"/>
</dbReference>
<proteinExistence type="predicted"/>
<dbReference type="PROSITE" id="PS51318">
    <property type="entry name" value="TAT"/>
    <property type="match status" value="1"/>
</dbReference>
<dbReference type="GO" id="GO:0055085">
    <property type="term" value="P:transmembrane transport"/>
    <property type="evidence" value="ECO:0007669"/>
    <property type="project" value="InterPro"/>
</dbReference>
<keyword evidence="3" id="KW-1185">Reference proteome</keyword>
<keyword evidence="1" id="KW-0732">Signal</keyword>
<dbReference type="RefSeq" id="WP_160115870.1">
    <property type="nucleotide sequence ID" value="NZ_FNUY01000010.1"/>
</dbReference>
<organism evidence="2 3">
    <name type="scientific">Bosea lathyri</name>
    <dbReference type="NCBI Taxonomy" id="1036778"/>
    <lineage>
        <taxon>Bacteria</taxon>
        <taxon>Pseudomonadati</taxon>
        <taxon>Pseudomonadota</taxon>
        <taxon>Alphaproteobacteria</taxon>
        <taxon>Hyphomicrobiales</taxon>
        <taxon>Boseaceae</taxon>
        <taxon>Bosea</taxon>
    </lineage>
</organism>
<dbReference type="InterPro" id="IPR018389">
    <property type="entry name" value="DctP_fam"/>
</dbReference>
<reference evidence="2 3" key="1">
    <citation type="submission" date="2016-10" db="EMBL/GenBank/DDBJ databases">
        <authorList>
            <person name="de Groot N.N."/>
        </authorList>
    </citation>
    <scope>NUCLEOTIDE SEQUENCE [LARGE SCALE GENOMIC DNA]</scope>
    <source>
        <strain evidence="2 3">DSM 26656</strain>
    </source>
</reference>
<evidence type="ECO:0000256" key="1">
    <source>
        <dbReference type="ARBA" id="ARBA00022729"/>
    </source>
</evidence>
<dbReference type="GO" id="GO:0030246">
    <property type="term" value="F:carbohydrate binding"/>
    <property type="evidence" value="ECO:0007669"/>
    <property type="project" value="TreeGrafter"/>
</dbReference>
<gene>
    <name evidence="2" type="ORF">SAMN04488115_110166</name>
</gene>
<evidence type="ECO:0000313" key="3">
    <source>
        <dbReference type="Proteomes" id="UP000236743"/>
    </source>
</evidence>
<protein>
    <submittedName>
        <fullName evidence="2">TRAP-type C4-dicarboxylate transport system, substrate-binding protein</fullName>
    </submittedName>
</protein>
<dbReference type="CDD" id="cd13603">
    <property type="entry name" value="PBP2_TRAP_Siap_TeaA_like"/>
    <property type="match status" value="1"/>
</dbReference>